<protein>
    <submittedName>
        <fullName evidence="2">Uncharacterized protein</fullName>
    </submittedName>
</protein>
<dbReference type="AlphaFoldDB" id="A0A662ZKE0"/>
<keyword evidence="3" id="KW-1185">Reference proteome</keyword>
<sequence length="261" mass="30274">FKLKSEWSTSDRFSGQLFRSFYTHIDSYIYVASSTVILSACYIIFLRFLLRGRTMRAHELLKKYNRMIAYQIVLLILMGLAVFSPLMLLCLLPVFLVFLVFFIVLLTNSVTYFENCSYPQCALKSRNIKVMCILMLVNLVFMISIPFWSMEIRWEYMVCALLSFVTEIGIGVYCFLYFCAIREVIKQITENDKESDSHMKNPVNVADDSLRQIPDENEEYTVKLGIFGNLVLHVILVILVLLVLMAPVGYFAYMIYGITHP</sequence>
<keyword evidence="1" id="KW-1133">Transmembrane helix</keyword>
<keyword evidence="1" id="KW-0472">Membrane</keyword>
<proteinExistence type="predicted"/>
<evidence type="ECO:0000313" key="2">
    <source>
        <dbReference type="EMBL" id="SFP80249.1"/>
    </source>
</evidence>
<feature type="transmembrane region" description="Helical" evidence="1">
    <location>
        <begin position="27"/>
        <end position="46"/>
    </location>
</feature>
<accession>A0A662ZKE0</accession>
<reference evidence="2 3" key="1">
    <citation type="submission" date="2016-10" db="EMBL/GenBank/DDBJ databases">
        <authorList>
            <person name="Varghese N."/>
            <person name="Submissions S."/>
        </authorList>
    </citation>
    <scope>NUCLEOTIDE SEQUENCE [LARGE SCALE GENOMIC DNA]</scope>
    <source>
        <strain evidence="2 3">DSM 1361</strain>
    </source>
</reference>
<evidence type="ECO:0000313" key="3">
    <source>
        <dbReference type="Proteomes" id="UP000243745"/>
    </source>
</evidence>
<feature type="transmembrane region" description="Helical" evidence="1">
    <location>
        <begin position="230"/>
        <end position="256"/>
    </location>
</feature>
<feature type="non-terminal residue" evidence="2">
    <location>
        <position position="1"/>
    </location>
</feature>
<feature type="transmembrane region" description="Helical" evidence="1">
    <location>
        <begin position="67"/>
        <end position="88"/>
    </location>
</feature>
<name>A0A662ZKE0_9GAMM</name>
<dbReference type="RefSeq" id="WP_218140370.1">
    <property type="nucleotide sequence ID" value="NZ_FOXF01000090.1"/>
</dbReference>
<evidence type="ECO:0000256" key="1">
    <source>
        <dbReference type="SAM" id="Phobius"/>
    </source>
</evidence>
<feature type="transmembrane region" description="Helical" evidence="1">
    <location>
        <begin position="94"/>
        <end position="116"/>
    </location>
</feature>
<dbReference type="Proteomes" id="UP000243745">
    <property type="component" value="Unassembled WGS sequence"/>
</dbReference>
<gene>
    <name evidence="2" type="ORF">SAMN02910344_02331</name>
</gene>
<keyword evidence="1" id="KW-0812">Transmembrane</keyword>
<organism evidence="2 3">
    <name type="scientific">Ruminobacter amylophilus</name>
    <dbReference type="NCBI Taxonomy" id="867"/>
    <lineage>
        <taxon>Bacteria</taxon>
        <taxon>Pseudomonadati</taxon>
        <taxon>Pseudomonadota</taxon>
        <taxon>Gammaproteobacteria</taxon>
        <taxon>Aeromonadales</taxon>
        <taxon>Succinivibrionaceae</taxon>
        <taxon>Ruminobacter</taxon>
    </lineage>
</organism>
<feature type="transmembrane region" description="Helical" evidence="1">
    <location>
        <begin position="128"/>
        <end position="148"/>
    </location>
</feature>
<dbReference type="EMBL" id="FOXF01000090">
    <property type="protein sequence ID" value="SFP80249.1"/>
    <property type="molecule type" value="Genomic_DNA"/>
</dbReference>
<feature type="transmembrane region" description="Helical" evidence="1">
    <location>
        <begin position="154"/>
        <end position="178"/>
    </location>
</feature>